<protein>
    <submittedName>
        <fullName evidence="4">DUF1707 domain-containing protein</fullName>
    </submittedName>
</protein>
<dbReference type="InterPro" id="IPR012551">
    <property type="entry name" value="DUF1707_SHOCT-like"/>
</dbReference>
<evidence type="ECO:0000259" key="2">
    <source>
        <dbReference type="Pfam" id="PF08044"/>
    </source>
</evidence>
<reference evidence="4 5" key="1">
    <citation type="submission" date="2024-04" db="EMBL/GenBank/DDBJ databases">
        <title>Isolation of an actinomycete strain from pig manure.</title>
        <authorList>
            <person name="Gong T."/>
            <person name="Yu Z."/>
            <person name="An M."/>
            <person name="Wei C."/>
            <person name="Yang W."/>
            <person name="Liu L."/>
        </authorList>
    </citation>
    <scope>NUCLEOTIDE SEQUENCE [LARGE SCALE GENOMIC DNA]</scope>
    <source>
        <strain evidence="4 5">ZF39</strain>
    </source>
</reference>
<dbReference type="InterPro" id="IPR025698">
    <property type="entry name" value="2TM_dom"/>
</dbReference>
<keyword evidence="1" id="KW-0472">Membrane</keyword>
<feature type="domain" description="DUF1707" evidence="2">
    <location>
        <begin position="6"/>
        <end position="58"/>
    </location>
</feature>
<feature type="transmembrane region" description="Helical" evidence="1">
    <location>
        <begin position="86"/>
        <end position="110"/>
    </location>
</feature>
<evidence type="ECO:0000313" key="4">
    <source>
        <dbReference type="EMBL" id="XAN09161.1"/>
    </source>
</evidence>
<sequence length="152" mass="17032">MAEDFVRIGDVEREQAAQALAEHYAAGRLTREELDQRTAVVLRARNGVDLQEVLADLPAITPSRGLATRRSDQAPARKARTLWRSVALAPWAVFAVFFVMIWLFTGAGYFWPVWPIMGWGIAVAIGGVLAHTVPEVYLERQRERGRHRPLGV</sequence>
<dbReference type="Pfam" id="PF08044">
    <property type="entry name" value="DUF1707"/>
    <property type="match status" value="1"/>
</dbReference>
<dbReference type="Pfam" id="PF13239">
    <property type="entry name" value="2TM"/>
    <property type="match status" value="1"/>
</dbReference>
<dbReference type="Proteomes" id="UP001442841">
    <property type="component" value="Chromosome"/>
</dbReference>
<name>A0ABZ3FSU0_9ACTN</name>
<keyword evidence="1" id="KW-0812">Transmembrane</keyword>
<feature type="domain" description="2TM" evidence="3">
    <location>
        <begin position="91"/>
        <end position="129"/>
    </location>
</feature>
<gene>
    <name evidence="4" type="ORF">AADG42_18170</name>
</gene>
<keyword evidence="5" id="KW-1185">Reference proteome</keyword>
<dbReference type="EMBL" id="CP154795">
    <property type="protein sequence ID" value="XAN09161.1"/>
    <property type="molecule type" value="Genomic_DNA"/>
</dbReference>
<accession>A0ABZ3FSU0</accession>
<dbReference type="RefSeq" id="WP_425310618.1">
    <property type="nucleotide sequence ID" value="NZ_CP154795.1"/>
</dbReference>
<organism evidence="4 5">
    <name type="scientific">Ammonicoccus fulvus</name>
    <dbReference type="NCBI Taxonomy" id="3138240"/>
    <lineage>
        <taxon>Bacteria</taxon>
        <taxon>Bacillati</taxon>
        <taxon>Actinomycetota</taxon>
        <taxon>Actinomycetes</taxon>
        <taxon>Propionibacteriales</taxon>
        <taxon>Propionibacteriaceae</taxon>
        <taxon>Ammonicoccus</taxon>
    </lineage>
</organism>
<evidence type="ECO:0000313" key="5">
    <source>
        <dbReference type="Proteomes" id="UP001442841"/>
    </source>
</evidence>
<keyword evidence="1" id="KW-1133">Transmembrane helix</keyword>
<evidence type="ECO:0000256" key="1">
    <source>
        <dbReference type="SAM" id="Phobius"/>
    </source>
</evidence>
<proteinExistence type="predicted"/>
<feature type="transmembrane region" description="Helical" evidence="1">
    <location>
        <begin position="116"/>
        <end position="138"/>
    </location>
</feature>
<evidence type="ECO:0000259" key="3">
    <source>
        <dbReference type="Pfam" id="PF13239"/>
    </source>
</evidence>